<dbReference type="SMART" id="SM00322">
    <property type="entry name" value="KH"/>
    <property type="match status" value="1"/>
</dbReference>
<dbReference type="InterPro" id="IPR029060">
    <property type="entry name" value="PIN-like_dom_sf"/>
</dbReference>
<gene>
    <name evidence="6" type="ORF">CA615_03150</name>
</gene>
<feature type="domain" description="PIN" evidence="5">
    <location>
        <begin position="2"/>
        <end position="115"/>
    </location>
</feature>
<dbReference type="RefSeq" id="WP_011406248.1">
    <property type="nucleotide sequence ID" value="NZ_CATZXA010000139.1"/>
</dbReference>
<feature type="domain" description="AAA+ ATPase" evidence="4">
    <location>
        <begin position="261"/>
        <end position="397"/>
    </location>
</feature>
<dbReference type="PROSITE" id="PS50084">
    <property type="entry name" value="KH_TYPE_1"/>
    <property type="match status" value="1"/>
</dbReference>
<evidence type="ECO:0000313" key="6">
    <source>
        <dbReference type="EMBL" id="RAP03329.1"/>
    </source>
</evidence>
<dbReference type="InterPro" id="IPR027417">
    <property type="entry name" value="P-loop_NTPase"/>
</dbReference>
<organism evidence="6 7">
    <name type="scientific">Methanosphaera stadtmanae</name>
    <dbReference type="NCBI Taxonomy" id="2317"/>
    <lineage>
        <taxon>Archaea</taxon>
        <taxon>Methanobacteriati</taxon>
        <taxon>Methanobacteriota</taxon>
        <taxon>Methanomada group</taxon>
        <taxon>Methanobacteria</taxon>
        <taxon>Methanobacteriales</taxon>
        <taxon>Methanobacteriaceae</taxon>
        <taxon>Methanosphaera</taxon>
    </lineage>
</organism>
<dbReference type="InterPro" id="IPR052041">
    <property type="entry name" value="Nucleic_acid_metab_PIN/TRAM"/>
</dbReference>
<dbReference type="AlphaFoldDB" id="A0A328Q916"/>
<dbReference type="SUPFAM" id="SSF52540">
    <property type="entry name" value="P-loop containing nucleoside triphosphate hydrolases"/>
    <property type="match status" value="1"/>
</dbReference>
<dbReference type="InterPro" id="IPR004087">
    <property type="entry name" value="KH_dom"/>
</dbReference>
<dbReference type="Proteomes" id="UP000248557">
    <property type="component" value="Unassembled WGS sequence"/>
</dbReference>
<keyword evidence="2" id="KW-0694">RNA-binding</keyword>
<evidence type="ECO:0000259" key="4">
    <source>
        <dbReference type="SMART" id="SM00382"/>
    </source>
</evidence>
<name>A0A328Q916_9EURY</name>
<comment type="caution">
    <text evidence="6">The sequence shown here is derived from an EMBL/GenBank/DDBJ whole genome shotgun (WGS) entry which is preliminary data.</text>
</comment>
<dbReference type="Pfam" id="PF00013">
    <property type="entry name" value="KH_1"/>
    <property type="match status" value="1"/>
</dbReference>
<dbReference type="InterPro" id="IPR002716">
    <property type="entry name" value="PIN_dom"/>
</dbReference>
<evidence type="ECO:0000256" key="2">
    <source>
        <dbReference type="PROSITE-ProRule" id="PRU00117"/>
    </source>
</evidence>
<feature type="domain" description="K Homology" evidence="3">
    <location>
        <begin position="494"/>
        <end position="568"/>
    </location>
</feature>
<dbReference type="PANTHER" id="PTHR11603:SF147">
    <property type="entry name" value="MEMBRANE PROTEIN"/>
    <property type="match status" value="1"/>
</dbReference>
<dbReference type="InterPro" id="IPR004088">
    <property type="entry name" value="KH_dom_type_1"/>
</dbReference>
<reference evidence="6 7" key="1">
    <citation type="submission" date="2017-05" db="EMBL/GenBank/DDBJ databases">
        <title>Host range expansion of the Methanosphaera genus to humans and monogastric animals involves recent and extensive reduction in genome content.</title>
        <authorList>
            <person name="Hoedt E.C."/>
            <person name="Volmer J.G."/>
            <person name="Parks D.H."/>
            <person name="Rosewarne C.P."/>
            <person name="Denman S.E."/>
            <person name="Mcsweeney C.S."/>
            <person name="O Cuiv P."/>
            <person name="Hugenholtz P."/>
            <person name="Tyson G.W."/>
            <person name="Morrison M."/>
        </authorList>
    </citation>
    <scope>NUCLEOTIDE SEQUENCE [LARGE SCALE GENOMIC DNA]</scope>
    <source>
        <strain evidence="6 7">PA5</strain>
    </source>
</reference>
<dbReference type="GeneID" id="3855439"/>
<dbReference type="Gene3D" id="3.40.50.1010">
    <property type="entry name" value="5'-nuclease"/>
    <property type="match status" value="1"/>
</dbReference>
<dbReference type="InterPro" id="IPR001482">
    <property type="entry name" value="T2SS/T4SS_dom"/>
</dbReference>
<protein>
    <submittedName>
        <fullName evidence="6">ATPase</fullName>
    </submittedName>
</protein>
<proteinExistence type="inferred from homology"/>
<evidence type="ECO:0000313" key="7">
    <source>
        <dbReference type="Proteomes" id="UP000248557"/>
    </source>
</evidence>
<evidence type="ECO:0000256" key="1">
    <source>
        <dbReference type="ARBA" id="ARBA00046345"/>
    </source>
</evidence>
<dbReference type="CDD" id="cd02394">
    <property type="entry name" value="KH-I_Vigilin_rpt6"/>
    <property type="match status" value="1"/>
</dbReference>
<sequence length="619" mass="69858">MVKIVPDTSIIIDQQVSVLVQDLYKGAEVLIPEAVPSEIENHANKRKEIGYQGLEELKKLQQLSTEGIITLEYVGRRPKLDEISIAGGGEIDAMIRDIARKYHAILVTSDKLQKEIAEAQGVETYFYKKEVEPISTGPTELESYFSKDISSIHLRENTTPMAKKGTPGHIELIELDYVPLRYRDLDRISKEIIEQSKKRHDCFIEIDKRGATVIQFGDLRVTIAKPPFSDGFEITAIKPVNKLDLDDYDVSDKLLERLSNDAKGILIAGSPGAGKSTFAQALAEYYYYDMEQMVKTMESPRDLNLDDNITQYAPLEGDMENTADILLLVRPDFTIFDEVRKTRDFEIYSDMRLAGVGMIGVVHATRAIDAVQRFIGRLELGVIPSVIDTTIYINNGEIDTVYSIELTVKVPTGMLEADLSRPVIEIKDFESGELFYEIYTYGEQTIVMDINKTQRQDDDKEDQKSPVSKIVERVIRKEVNKVAPHAIMEVSLISDKRALLEIDPDHTGAVIGKNGRTIAQIEERAGISIEVEELEVKDIDNRSPINVNVSGNYLSLNFRKEDIGSSYDIIVEDEYLFTATVGKKANIRLKKDIEMAEIVIEAMKKGEPVYARLRNEDLY</sequence>
<dbReference type="Gene3D" id="3.40.50.300">
    <property type="entry name" value="P-loop containing nucleotide triphosphate hydrolases"/>
    <property type="match status" value="1"/>
</dbReference>
<dbReference type="InterPro" id="IPR009019">
    <property type="entry name" value="KH_sf_prok-type"/>
</dbReference>
<dbReference type="SMART" id="SM00382">
    <property type="entry name" value="AAA"/>
    <property type="match status" value="1"/>
</dbReference>
<dbReference type="Gene3D" id="3.30.1370.10">
    <property type="entry name" value="K Homology domain, type 1"/>
    <property type="match status" value="1"/>
</dbReference>
<evidence type="ECO:0000259" key="3">
    <source>
        <dbReference type="SMART" id="SM00322"/>
    </source>
</evidence>
<dbReference type="InterPro" id="IPR036612">
    <property type="entry name" value="KH_dom_type_1_sf"/>
</dbReference>
<dbReference type="EMBL" id="NGJK01000029">
    <property type="protein sequence ID" value="RAP03329.1"/>
    <property type="molecule type" value="Genomic_DNA"/>
</dbReference>
<dbReference type="SUPFAM" id="SSF54814">
    <property type="entry name" value="Prokaryotic type KH domain (KH-domain type II)"/>
    <property type="match status" value="1"/>
</dbReference>
<dbReference type="InterPro" id="IPR003593">
    <property type="entry name" value="AAA+_ATPase"/>
</dbReference>
<dbReference type="Pfam" id="PF01850">
    <property type="entry name" value="PIN"/>
    <property type="match status" value="1"/>
</dbReference>
<accession>A0A328Q916</accession>
<comment type="similarity">
    <text evidence="1">In the N-terminal section; belongs to the PINc/VapC protein family.</text>
</comment>
<dbReference type="SMART" id="SM00670">
    <property type="entry name" value="PINc"/>
    <property type="match status" value="1"/>
</dbReference>
<dbReference type="SUPFAM" id="SSF88723">
    <property type="entry name" value="PIN domain-like"/>
    <property type="match status" value="1"/>
</dbReference>
<dbReference type="GO" id="GO:0003723">
    <property type="term" value="F:RNA binding"/>
    <property type="evidence" value="ECO:0007669"/>
    <property type="project" value="UniProtKB-UniRule"/>
</dbReference>
<dbReference type="CDD" id="cd09878">
    <property type="entry name" value="PIN_VapC_VirB11L-ATPase-like"/>
    <property type="match status" value="1"/>
</dbReference>
<evidence type="ECO:0000259" key="5">
    <source>
        <dbReference type="SMART" id="SM00670"/>
    </source>
</evidence>
<dbReference type="PANTHER" id="PTHR11603">
    <property type="entry name" value="AAA FAMILY ATPASE"/>
    <property type="match status" value="1"/>
</dbReference>
<dbReference type="Pfam" id="PF00437">
    <property type="entry name" value="T2SSE"/>
    <property type="match status" value="1"/>
</dbReference>
<dbReference type="OMA" id="FADMRMA"/>
<dbReference type="NCBIfam" id="NF010335">
    <property type="entry name" value="PRK13764.1"/>
    <property type="match status" value="1"/>
</dbReference>